<dbReference type="InterPro" id="IPR002563">
    <property type="entry name" value="Flavin_Rdtase-like_dom"/>
</dbReference>
<proteinExistence type="inferred from homology"/>
<dbReference type="GO" id="GO:0010181">
    <property type="term" value="F:FMN binding"/>
    <property type="evidence" value="ECO:0007669"/>
    <property type="project" value="InterPro"/>
</dbReference>
<name>A0A7Y9J108_9ACTN</name>
<dbReference type="Proteomes" id="UP000521922">
    <property type="component" value="Unassembled WGS sequence"/>
</dbReference>
<dbReference type="SUPFAM" id="SSF50475">
    <property type="entry name" value="FMN-binding split barrel"/>
    <property type="match status" value="1"/>
</dbReference>
<dbReference type="EMBL" id="JACCBB010000001">
    <property type="protein sequence ID" value="NYD22702.1"/>
    <property type="molecule type" value="Genomic_DNA"/>
</dbReference>
<reference evidence="4 5" key="1">
    <citation type="submission" date="2020-07" db="EMBL/GenBank/DDBJ databases">
        <title>Sequencing the genomes of 1000 actinobacteria strains.</title>
        <authorList>
            <person name="Klenk H.-P."/>
        </authorList>
    </citation>
    <scope>NUCLEOTIDE SEQUENCE [LARGE SCALE GENOMIC DNA]</scope>
    <source>
        <strain evidence="4 5">DSM 7487</strain>
    </source>
</reference>
<dbReference type="PANTHER" id="PTHR30466">
    <property type="entry name" value="FLAVIN REDUCTASE"/>
    <property type="match status" value="1"/>
</dbReference>
<dbReference type="SMART" id="SM00903">
    <property type="entry name" value="Flavin_Reduct"/>
    <property type="match status" value="1"/>
</dbReference>
<sequence>MNHAPTAPTAVPMVPAGEDPAALRSTFALFPSGVAALSAVVPGEDGPEPVVLVASSFQVGISLDPPLVLFAVQHTSTSWPRLKAAAETGTRIGVSVLGEAHDLAARQLASRAGDRFAGITTTTLDSGAHFVHGAPVWLECSVHSQSPAGDHDVVLLQVHSLGGAPGTEPLVWHSSGFRTLTPKVGA</sequence>
<evidence type="ECO:0000313" key="5">
    <source>
        <dbReference type="Proteomes" id="UP000521922"/>
    </source>
</evidence>
<protein>
    <submittedName>
        <fullName evidence="4">Flavin reductase (DIM6/NTAB) family NADH-FMN oxidoreductase RutF</fullName>
    </submittedName>
</protein>
<organism evidence="4 5">
    <name type="scientific">Kineococcus aurantiacus</name>
    <dbReference type="NCBI Taxonomy" id="37633"/>
    <lineage>
        <taxon>Bacteria</taxon>
        <taxon>Bacillati</taxon>
        <taxon>Actinomycetota</taxon>
        <taxon>Actinomycetes</taxon>
        <taxon>Kineosporiales</taxon>
        <taxon>Kineosporiaceae</taxon>
        <taxon>Kineococcus</taxon>
    </lineage>
</organism>
<evidence type="ECO:0000256" key="2">
    <source>
        <dbReference type="ARBA" id="ARBA00023002"/>
    </source>
</evidence>
<dbReference type="PANTHER" id="PTHR30466:SF11">
    <property type="entry name" value="FLAVIN-DEPENDENT MONOOXYGENASE, REDUCTASE SUBUNIT HSAB"/>
    <property type="match status" value="1"/>
</dbReference>
<dbReference type="GO" id="GO:0042602">
    <property type="term" value="F:riboflavin reductase (NADPH) activity"/>
    <property type="evidence" value="ECO:0007669"/>
    <property type="project" value="TreeGrafter"/>
</dbReference>
<dbReference type="AlphaFoldDB" id="A0A7Y9J108"/>
<comment type="caution">
    <text evidence="4">The sequence shown here is derived from an EMBL/GenBank/DDBJ whole genome shotgun (WGS) entry which is preliminary data.</text>
</comment>
<evidence type="ECO:0000313" key="4">
    <source>
        <dbReference type="EMBL" id="NYD22702.1"/>
    </source>
</evidence>
<dbReference type="Gene3D" id="2.30.110.10">
    <property type="entry name" value="Electron Transport, Fmn-binding Protein, Chain A"/>
    <property type="match status" value="1"/>
</dbReference>
<feature type="domain" description="Flavin reductase like" evidence="3">
    <location>
        <begin position="27"/>
        <end position="179"/>
    </location>
</feature>
<gene>
    <name evidence="4" type="ORF">BJ968_002242</name>
</gene>
<keyword evidence="5" id="KW-1185">Reference proteome</keyword>
<evidence type="ECO:0000256" key="1">
    <source>
        <dbReference type="ARBA" id="ARBA00008898"/>
    </source>
</evidence>
<evidence type="ECO:0000259" key="3">
    <source>
        <dbReference type="SMART" id="SM00903"/>
    </source>
</evidence>
<keyword evidence="2" id="KW-0560">Oxidoreductase</keyword>
<dbReference type="InterPro" id="IPR050268">
    <property type="entry name" value="NADH-dep_flavin_reductase"/>
</dbReference>
<accession>A0A7Y9J108</accession>
<comment type="similarity">
    <text evidence="1">Belongs to the non-flavoprotein flavin reductase family.</text>
</comment>
<dbReference type="Pfam" id="PF01613">
    <property type="entry name" value="Flavin_Reduct"/>
    <property type="match status" value="1"/>
</dbReference>
<dbReference type="InterPro" id="IPR012349">
    <property type="entry name" value="Split_barrel_FMN-bd"/>
</dbReference>